<evidence type="ECO:0000259" key="6">
    <source>
        <dbReference type="Pfam" id="PF25975"/>
    </source>
</evidence>
<keyword evidence="8" id="KW-1185">Reference proteome</keyword>
<dbReference type="Pfam" id="PF25975">
    <property type="entry name" value="CzcB_C"/>
    <property type="match status" value="1"/>
</dbReference>
<dbReference type="Pfam" id="PF25973">
    <property type="entry name" value="BSH_CzcB"/>
    <property type="match status" value="1"/>
</dbReference>
<feature type="region of interest" description="Disordered" evidence="2">
    <location>
        <begin position="27"/>
        <end position="50"/>
    </location>
</feature>
<organism evidence="7 8">
    <name type="scientific">Gimibacter soli</name>
    <dbReference type="NCBI Taxonomy" id="3024400"/>
    <lineage>
        <taxon>Bacteria</taxon>
        <taxon>Pseudomonadati</taxon>
        <taxon>Pseudomonadota</taxon>
        <taxon>Alphaproteobacteria</taxon>
        <taxon>Kordiimonadales</taxon>
        <taxon>Temperatibacteraceae</taxon>
        <taxon>Gimibacter</taxon>
    </lineage>
</organism>
<dbReference type="Proteomes" id="UP001217500">
    <property type="component" value="Chromosome"/>
</dbReference>
<proteinExistence type="predicted"/>
<dbReference type="InterPro" id="IPR051909">
    <property type="entry name" value="MFP_Cation_Efflux"/>
</dbReference>
<dbReference type="PROSITE" id="PS51257">
    <property type="entry name" value="PROKAR_LIPOPROTEIN"/>
    <property type="match status" value="1"/>
</dbReference>
<dbReference type="Gene3D" id="2.40.30.170">
    <property type="match status" value="1"/>
</dbReference>
<dbReference type="GO" id="GO:0046914">
    <property type="term" value="F:transition metal ion binding"/>
    <property type="evidence" value="ECO:0007669"/>
    <property type="project" value="TreeGrafter"/>
</dbReference>
<evidence type="ECO:0000256" key="1">
    <source>
        <dbReference type="ARBA" id="ARBA00022448"/>
    </source>
</evidence>
<reference evidence="7" key="1">
    <citation type="submission" date="2023-01" db="EMBL/GenBank/DDBJ databases">
        <title>The genome sequence of Kordiimonadaceae bacterium 6D33.</title>
        <authorList>
            <person name="Liu Y."/>
        </authorList>
    </citation>
    <scope>NUCLEOTIDE SEQUENCE</scope>
    <source>
        <strain evidence="7">6D33</strain>
    </source>
</reference>
<gene>
    <name evidence="7" type="ORF">PH603_15125</name>
</gene>
<feature type="compositionally biased region" description="Basic and acidic residues" evidence="2">
    <location>
        <begin position="27"/>
        <end position="41"/>
    </location>
</feature>
<dbReference type="InterPro" id="IPR058792">
    <property type="entry name" value="Beta-barrel_RND_2"/>
</dbReference>
<dbReference type="Gene3D" id="2.40.420.20">
    <property type="match status" value="1"/>
</dbReference>
<dbReference type="PANTHER" id="PTHR30097">
    <property type="entry name" value="CATION EFFLUX SYSTEM PROTEIN CUSB"/>
    <property type="match status" value="1"/>
</dbReference>
<evidence type="ECO:0000259" key="5">
    <source>
        <dbReference type="Pfam" id="PF25973"/>
    </source>
</evidence>
<dbReference type="Pfam" id="PF25971">
    <property type="entry name" value="CzcB_N"/>
    <property type="match status" value="1"/>
</dbReference>
<dbReference type="InterPro" id="IPR058649">
    <property type="entry name" value="CzcB_C"/>
</dbReference>
<dbReference type="GO" id="GO:0015679">
    <property type="term" value="P:plasma membrane copper ion transport"/>
    <property type="evidence" value="ECO:0007669"/>
    <property type="project" value="TreeGrafter"/>
</dbReference>
<evidence type="ECO:0000313" key="7">
    <source>
        <dbReference type="EMBL" id="WCL53869.1"/>
    </source>
</evidence>
<dbReference type="Gene3D" id="2.40.50.100">
    <property type="match status" value="1"/>
</dbReference>
<dbReference type="RefSeq" id="WP_289503533.1">
    <property type="nucleotide sequence ID" value="NZ_CP116805.1"/>
</dbReference>
<evidence type="ECO:0000259" key="4">
    <source>
        <dbReference type="Pfam" id="PF25971"/>
    </source>
</evidence>
<dbReference type="InterPro" id="IPR058646">
    <property type="entry name" value="CzcB_N"/>
</dbReference>
<dbReference type="InterPro" id="IPR011053">
    <property type="entry name" value="Single_hybrid_motif"/>
</dbReference>
<dbReference type="KEGG" id="gso:PH603_15125"/>
<evidence type="ECO:0000256" key="2">
    <source>
        <dbReference type="SAM" id="MobiDB-lite"/>
    </source>
</evidence>
<sequence length="419" mass="45435">MKNNQFRNRLAATLISGLLITGCSSEPDDHSHAAGDGHEAEAADFPRGPHNGRLLTDGDLAIEVTIFEAGRPPQFRLFAYKDGALLDPAQVEAKVTLTRLDGEENVFAFAAEADHLSGDGVVTEPHSFDVKVEARHAGHAHSWTYGSYEGRTAISAGMAAEVGIEVAPVGPAMIEETIELLGRVEFAPDAESTLRARFPGKVLAVTKSEGDRVKKGELLARVESNDSLKPYDIVAPMDGVMVKRTAQVGDVVYDTPLFVIGDLSRLRVDFHVYPGDLGIVQPGQMVAVRSIDGGRTAETELEAYLPTAESATQTMIVHAPLMNPDERWVPGMTVKGNVVVSREEVPLAVRTDALQRFRDFTVVFAQVGEEYEVRMLDLGRQTPEWTEVLGGIKPGQPYVTVNSFLVKADIEKSGASHDH</sequence>
<keyword evidence="1" id="KW-0813">Transport</keyword>
<evidence type="ECO:0000259" key="3">
    <source>
        <dbReference type="Pfam" id="PF25954"/>
    </source>
</evidence>
<feature type="domain" description="CusB-like beta-barrel" evidence="3">
    <location>
        <begin position="270"/>
        <end position="337"/>
    </location>
</feature>
<name>A0AAE9XP33_9PROT</name>
<dbReference type="AlphaFoldDB" id="A0AAE9XP33"/>
<feature type="domain" description="CzcB-like barrel-sandwich hybrid" evidence="5">
    <location>
        <begin position="195"/>
        <end position="262"/>
    </location>
</feature>
<dbReference type="CDD" id="cd06850">
    <property type="entry name" value="biotinyl_domain"/>
    <property type="match status" value="1"/>
</dbReference>
<accession>A0AAE9XP33</accession>
<feature type="domain" description="CzcB-like C-terminal circularly permuted SH3-like" evidence="6">
    <location>
        <begin position="347"/>
        <end position="407"/>
    </location>
</feature>
<evidence type="ECO:0000313" key="8">
    <source>
        <dbReference type="Proteomes" id="UP001217500"/>
    </source>
</evidence>
<dbReference type="Pfam" id="PF25954">
    <property type="entry name" value="Beta-barrel_RND_2"/>
    <property type="match status" value="1"/>
</dbReference>
<dbReference type="InterPro" id="IPR058647">
    <property type="entry name" value="BSH_CzcB-like"/>
</dbReference>
<protein>
    <submittedName>
        <fullName evidence="7">Efflux RND transporter periplasmic adaptor subunit</fullName>
    </submittedName>
</protein>
<dbReference type="EMBL" id="CP116805">
    <property type="protein sequence ID" value="WCL53869.1"/>
    <property type="molecule type" value="Genomic_DNA"/>
</dbReference>
<dbReference type="SUPFAM" id="SSF51230">
    <property type="entry name" value="Single hybrid motif"/>
    <property type="match status" value="1"/>
</dbReference>
<dbReference type="PANTHER" id="PTHR30097:SF4">
    <property type="entry name" value="SLR6042 PROTEIN"/>
    <property type="match status" value="1"/>
</dbReference>
<dbReference type="GO" id="GO:0060003">
    <property type="term" value="P:copper ion export"/>
    <property type="evidence" value="ECO:0007669"/>
    <property type="project" value="TreeGrafter"/>
</dbReference>
<feature type="domain" description="CzcB N-terminal" evidence="4">
    <location>
        <begin position="52"/>
        <end position="143"/>
    </location>
</feature>
<dbReference type="GO" id="GO:0030288">
    <property type="term" value="C:outer membrane-bounded periplasmic space"/>
    <property type="evidence" value="ECO:0007669"/>
    <property type="project" value="TreeGrafter"/>
</dbReference>